<dbReference type="InterPro" id="IPR001789">
    <property type="entry name" value="Sig_transdc_resp-reg_receiver"/>
</dbReference>
<dbReference type="PROSITE" id="PS50043">
    <property type="entry name" value="HTH_LUXR_2"/>
    <property type="match status" value="1"/>
</dbReference>
<feature type="domain" description="HTH luxR-type" evidence="4">
    <location>
        <begin position="144"/>
        <end position="209"/>
    </location>
</feature>
<dbReference type="GO" id="GO:0003677">
    <property type="term" value="F:DNA binding"/>
    <property type="evidence" value="ECO:0007669"/>
    <property type="project" value="UniProtKB-KW"/>
</dbReference>
<dbReference type="PROSITE" id="PS50110">
    <property type="entry name" value="RESPONSE_REGULATORY"/>
    <property type="match status" value="1"/>
</dbReference>
<evidence type="ECO:0000256" key="1">
    <source>
        <dbReference type="ARBA" id="ARBA00022553"/>
    </source>
</evidence>
<protein>
    <submittedName>
        <fullName evidence="6">Response regulator transcription factor</fullName>
    </submittedName>
</protein>
<accession>A0A934WMG3</accession>
<comment type="caution">
    <text evidence="6">The sequence shown here is derived from an EMBL/GenBank/DDBJ whole genome shotgun (WGS) entry which is preliminary data.</text>
</comment>
<dbReference type="Pfam" id="PF00196">
    <property type="entry name" value="GerE"/>
    <property type="match status" value="1"/>
</dbReference>
<dbReference type="CDD" id="cd17535">
    <property type="entry name" value="REC_NarL-like"/>
    <property type="match status" value="1"/>
</dbReference>
<sequence length="213" mass="23390">MQRLPETVTVVIADDHPLVRSGIRSLLNTIPEVRIVAELGDGAELLRVLDSLRPDIVITDISMPGVDGLEALARIRSDHPEVRVIVLSMHDSPEVVRRAIGAGAVAYLRKDAGDFELGSAIRSVMMIGSYISADIAKTLMEPGEPKAEDELTERQIQILKLLAQGRSSKEIAFELGLSPKTVDVHRARIMDRLNVRDLPSLTMYAVRKGLVKL</sequence>
<keyword evidence="1 3" id="KW-0597">Phosphoprotein</keyword>
<dbReference type="InterPro" id="IPR058245">
    <property type="entry name" value="NreC/VraR/RcsB-like_REC"/>
</dbReference>
<dbReference type="Pfam" id="PF00072">
    <property type="entry name" value="Response_reg"/>
    <property type="match status" value="1"/>
</dbReference>
<evidence type="ECO:0000259" key="5">
    <source>
        <dbReference type="PROSITE" id="PS50110"/>
    </source>
</evidence>
<dbReference type="SUPFAM" id="SSF52172">
    <property type="entry name" value="CheY-like"/>
    <property type="match status" value="1"/>
</dbReference>
<gene>
    <name evidence="6" type="ORF">JJB11_10845</name>
</gene>
<reference evidence="6" key="1">
    <citation type="journal article" date="2012" name="J. Microbiol. Biotechnol.">
        <title>Ramlibacter ginsenosidimutans sp. nov., with ginsenoside-converting activity.</title>
        <authorList>
            <person name="Wang L."/>
            <person name="An D.S."/>
            <person name="Kim S.G."/>
            <person name="Jin F.X."/>
            <person name="Kim S.C."/>
            <person name="Lee S.T."/>
            <person name="Im W.T."/>
        </authorList>
    </citation>
    <scope>NUCLEOTIDE SEQUENCE</scope>
    <source>
        <strain evidence="6">KACC 17527</strain>
    </source>
</reference>
<dbReference type="SUPFAM" id="SSF46894">
    <property type="entry name" value="C-terminal effector domain of the bipartite response regulators"/>
    <property type="match status" value="1"/>
</dbReference>
<evidence type="ECO:0000313" key="6">
    <source>
        <dbReference type="EMBL" id="MBK6006590.1"/>
    </source>
</evidence>
<dbReference type="SMART" id="SM00421">
    <property type="entry name" value="HTH_LUXR"/>
    <property type="match status" value="1"/>
</dbReference>
<dbReference type="RefSeq" id="WP_201170282.1">
    <property type="nucleotide sequence ID" value="NZ_JAEPWM010000003.1"/>
</dbReference>
<dbReference type="PRINTS" id="PR00038">
    <property type="entry name" value="HTHLUXR"/>
</dbReference>
<dbReference type="CDD" id="cd06170">
    <property type="entry name" value="LuxR_C_like"/>
    <property type="match status" value="1"/>
</dbReference>
<dbReference type="InterPro" id="IPR000792">
    <property type="entry name" value="Tscrpt_reg_LuxR_C"/>
</dbReference>
<dbReference type="InterPro" id="IPR016032">
    <property type="entry name" value="Sig_transdc_resp-reg_C-effctor"/>
</dbReference>
<dbReference type="EMBL" id="JAEPWM010000003">
    <property type="protein sequence ID" value="MBK6006590.1"/>
    <property type="molecule type" value="Genomic_DNA"/>
</dbReference>
<name>A0A934WMG3_9BURK</name>
<dbReference type="PROSITE" id="PS00622">
    <property type="entry name" value="HTH_LUXR_1"/>
    <property type="match status" value="1"/>
</dbReference>
<dbReference type="InterPro" id="IPR039420">
    <property type="entry name" value="WalR-like"/>
</dbReference>
<feature type="domain" description="Response regulatory" evidence="5">
    <location>
        <begin position="9"/>
        <end position="125"/>
    </location>
</feature>
<dbReference type="PANTHER" id="PTHR43214">
    <property type="entry name" value="TWO-COMPONENT RESPONSE REGULATOR"/>
    <property type="match status" value="1"/>
</dbReference>
<organism evidence="6 7">
    <name type="scientific">Ramlibacter ginsenosidimutans</name>
    <dbReference type="NCBI Taxonomy" id="502333"/>
    <lineage>
        <taxon>Bacteria</taxon>
        <taxon>Pseudomonadati</taxon>
        <taxon>Pseudomonadota</taxon>
        <taxon>Betaproteobacteria</taxon>
        <taxon>Burkholderiales</taxon>
        <taxon>Comamonadaceae</taxon>
        <taxon>Ramlibacter</taxon>
    </lineage>
</organism>
<keyword evidence="7" id="KW-1185">Reference proteome</keyword>
<evidence type="ECO:0000256" key="3">
    <source>
        <dbReference type="PROSITE-ProRule" id="PRU00169"/>
    </source>
</evidence>
<dbReference type="SMART" id="SM00448">
    <property type="entry name" value="REC"/>
    <property type="match status" value="1"/>
</dbReference>
<evidence type="ECO:0000313" key="7">
    <source>
        <dbReference type="Proteomes" id="UP000630528"/>
    </source>
</evidence>
<proteinExistence type="predicted"/>
<dbReference type="Proteomes" id="UP000630528">
    <property type="component" value="Unassembled WGS sequence"/>
</dbReference>
<keyword evidence="2" id="KW-0238">DNA-binding</keyword>
<reference evidence="6" key="2">
    <citation type="submission" date="2021-01" db="EMBL/GenBank/DDBJ databases">
        <authorList>
            <person name="Kang M."/>
        </authorList>
    </citation>
    <scope>NUCLEOTIDE SEQUENCE</scope>
    <source>
        <strain evidence="6">KACC 17527</strain>
    </source>
</reference>
<dbReference type="PANTHER" id="PTHR43214:SF43">
    <property type="entry name" value="TWO-COMPONENT RESPONSE REGULATOR"/>
    <property type="match status" value="1"/>
</dbReference>
<evidence type="ECO:0000256" key="2">
    <source>
        <dbReference type="ARBA" id="ARBA00023125"/>
    </source>
</evidence>
<dbReference type="GO" id="GO:0000160">
    <property type="term" value="P:phosphorelay signal transduction system"/>
    <property type="evidence" value="ECO:0007669"/>
    <property type="project" value="InterPro"/>
</dbReference>
<dbReference type="Gene3D" id="3.40.50.2300">
    <property type="match status" value="1"/>
</dbReference>
<dbReference type="InterPro" id="IPR011006">
    <property type="entry name" value="CheY-like_superfamily"/>
</dbReference>
<dbReference type="GO" id="GO:0006355">
    <property type="term" value="P:regulation of DNA-templated transcription"/>
    <property type="evidence" value="ECO:0007669"/>
    <property type="project" value="InterPro"/>
</dbReference>
<feature type="modified residue" description="4-aspartylphosphate" evidence="3">
    <location>
        <position position="60"/>
    </location>
</feature>
<dbReference type="AlphaFoldDB" id="A0A934WMG3"/>
<evidence type="ECO:0000259" key="4">
    <source>
        <dbReference type="PROSITE" id="PS50043"/>
    </source>
</evidence>